<dbReference type="InterPro" id="IPR000242">
    <property type="entry name" value="PTP_cat"/>
</dbReference>
<dbReference type="InterPro" id="IPR000387">
    <property type="entry name" value="Tyr_Pase_dom"/>
</dbReference>
<dbReference type="SUPFAM" id="SSF52799">
    <property type="entry name" value="(Phosphotyrosine protein) phosphatases II"/>
    <property type="match status" value="1"/>
</dbReference>
<dbReference type="InterPro" id="IPR001763">
    <property type="entry name" value="Rhodanese-like_dom"/>
</dbReference>
<dbReference type="PRINTS" id="PR00700">
    <property type="entry name" value="PRTYPHPHTASE"/>
</dbReference>
<dbReference type="InterPro" id="IPR016130">
    <property type="entry name" value="Tyr_Pase_AS"/>
</dbReference>
<feature type="region of interest" description="Disordered" evidence="3">
    <location>
        <begin position="64"/>
        <end position="120"/>
    </location>
</feature>
<proteinExistence type="inferred from homology"/>
<evidence type="ECO:0000259" key="4">
    <source>
        <dbReference type="PROSITE" id="PS50055"/>
    </source>
</evidence>
<dbReference type="Pfam" id="PF00102">
    <property type="entry name" value="Y_phosphatase"/>
    <property type="match status" value="1"/>
</dbReference>
<comment type="similarity">
    <text evidence="1">Belongs to the protein-tyrosine phosphatase family. Non-receptor class subfamily.</text>
</comment>
<dbReference type="EMBL" id="CAJMWW010000214">
    <property type="protein sequence ID" value="CAE6457885.1"/>
    <property type="molecule type" value="Genomic_DNA"/>
</dbReference>
<feature type="domain" description="Tyrosine-protein phosphatase" evidence="4">
    <location>
        <begin position="420"/>
        <end position="644"/>
    </location>
</feature>
<dbReference type="InterPro" id="IPR003595">
    <property type="entry name" value="Tyr_Pase_cat"/>
</dbReference>
<accession>A0A8H3GN39</accession>
<evidence type="ECO:0000256" key="2">
    <source>
        <dbReference type="ARBA" id="ARBA00013064"/>
    </source>
</evidence>
<evidence type="ECO:0000313" key="8">
    <source>
        <dbReference type="Proteomes" id="UP000663841"/>
    </source>
</evidence>
<feature type="region of interest" description="Disordered" evidence="3">
    <location>
        <begin position="373"/>
        <end position="403"/>
    </location>
</feature>
<dbReference type="InterPro" id="IPR036873">
    <property type="entry name" value="Rhodanese-like_dom_sf"/>
</dbReference>
<evidence type="ECO:0000259" key="6">
    <source>
        <dbReference type="PROSITE" id="PS50206"/>
    </source>
</evidence>
<dbReference type="AlphaFoldDB" id="A0A8H3GN39"/>
<reference evidence="7" key="1">
    <citation type="submission" date="2021-01" db="EMBL/GenBank/DDBJ databases">
        <authorList>
            <person name="Kaushik A."/>
        </authorList>
    </citation>
    <scope>NUCLEOTIDE SEQUENCE</scope>
    <source>
        <strain evidence="7">AG3-T5</strain>
    </source>
</reference>
<dbReference type="Gene3D" id="3.40.250.10">
    <property type="entry name" value="Rhodanese-like domain"/>
    <property type="match status" value="1"/>
</dbReference>
<feature type="domain" description="Rhodanese" evidence="6">
    <location>
        <begin position="135"/>
        <end position="251"/>
    </location>
</feature>
<feature type="compositionally biased region" description="Polar residues" evidence="3">
    <location>
        <begin position="806"/>
        <end position="818"/>
    </location>
</feature>
<dbReference type="PROSITE" id="PS50055">
    <property type="entry name" value="TYR_PHOSPHATASE_PTP"/>
    <property type="match status" value="1"/>
</dbReference>
<feature type="compositionally biased region" description="Polar residues" evidence="3">
    <location>
        <begin position="670"/>
        <end position="679"/>
    </location>
</feature>
<dbReference type="Proteomes" id="UP000663841">
    <property type="component" value="Unassembled WGS sequence"/>
</dbReference>
<dbReference type="SUPFAM" id="SSF52821">
    <property type="entry name" value="Rhodanese/Cell cycle control phosphatase"/>
    <property type="match status" value="1"/>
</dbReference>
<feature type="compositionally biased region" description="Low complexity" evidence="3">
    <location>
        <begin position="745"/>
        <end position="756"/>
    </location>
</feature>
<dbReference type="SMART" id="SM00404">
    <property type="entry name" value="PTPc_motif"/>
    <property type="match status" value="1"/>
</dbReference>
<feature type="compositionally biased region" description="Low complexity" evidence="3">
    <location>
        <begin position="97"/>
        <end position="110"/>
    </location>
</feature>
<feature type="region of interest" description="Disordered" evidence="3">
    <location>
        <begin position="1"/>
        <end position="22"/>
    </location>
</feature>
<feature type="domain" description="Tyrosine specific protein phosphatases" evidence="5">
    <location>
        <begin position="592"/>
        <end position="637"/>
    </location>
</feature>
<organism evidence="7 8">
    <name type="scientific">Rhizoctonia solani</name>
    <dbReference type="NCBI Taxonomy" id="456999"/>
    <lineage>
        <taxon>Eukaryota</taxon>
        <taxon>Fungi</taxon>
        <taxon>Dikarya</taxon>
        <taxon>Basidiomycota</taxon>
        <taxon>Agaricomycotina</taxon>
        <taxon>Agaricomycetes</taxon>
        <taxon>Cantharellales</taxon>
        <taxon>Ceratobasidiaceae</taxon>
        <taxon>Rhizoctonia</taxon>
    </lineage>
</organism>
<feature type="compositionally biased region" description="Polar residues" evidence="3">
    <location>
        <begin position="383"/>
        <end position="396"/>
    </location>
</feature>
<name>A0A8H3GN39_9AGAM</name>
<dbReference type="InterPro" id="IPR029021">
    <property type="entry name" value="Prot-tyrosine_phosphatase-like"/>
</dbReference>
<protein>
    <recommendedName>
        <fullName evidence="2">protein-tyrosine-phosphatase</fullName>
        <ecNumber evidence="2">3.1.3.48</ecNumber>
    </recommendedName>
</protein>
<dbReference type="PROSITE" id="PS50206">
    <property type="entry name" value="RHODANESE_3"/>
    <property type="match status" value="1"/>
</dbReference>
<dbReference type="PROSITE" id="PS00383">
    <property type="entry name" value="TYR_PHOSPHATASE_1"/>
    <property type="match status" value="1"/>
</dbReference>
<dbReference type="PANTHER" id="PTHR19134">
    <property type="entry name" value="RECEPTOR-TYPE TYROSINE-PROTEIN PHOSPHATASE"/>
    <property type="match status" value="1"/>
</dbReference>
<sequence>MDFFAPDASRAAVSATATETPDPFAEAIGRRFSGAAAPMLTAKLVLEESPLDNPALHSALAGSSNTRLESVVPSLGEAGRTRSSQAAATLSNMTLDSPARGASPSSPSNPTGAPPSDVSSYVAVGPKELSEYLSREPPPLVIDVRSSGAHALSHVRGAISLSVPSTLLKRPNFPLANIATMIASSTGKAAFAQWPSASSILVYDADLSRLTEGSGVFGLLRKFMAAGSKAKLAWLVGGHNAVARLARDCLEAGGPPPSEPEQPSAITNGAFVHASSLPQSAFQQSSTIGAPSHKSNRLQASNPFYDNIRQNRELSHGITERIPLDLSKDVISRKDEIPVPWIRDIVENSDREKGIEDLAMQFYRIELGEQRRLQGVMSHHSQESQPPQRNIPQQSDTHMDDSAHDPFPFSITAGIEKGAKNRYKNIWPYEHARVRLQTAADDGSDYVNASHVRPRGTNLQYIATQGPLPATYADFWTMVWEQHVHVIVMLTRQVEGNQLKCGDYWSGTQFGPLRLQLIATEGGQEEVVDKPTGFDFGIQDTNKVEDESQATIRRTFALSHTGHPDEPPRKIVQFQFLSWLDMNVPETPAGLLGLVKAVREAADEADKHNPSARPNPVLVHCSAGVGRTGSFVAIDAILDGVRRELEASRPPSLEPSSSDDPSDSDFETSADPSSESTDSFKIRRGSFPEDTNSHRKPSNLLMTSARPRRTSLRKTLGAKKGKSAGPAEKYGSKRNHLVAGAKPGSSSISETNSGSSRMSYDSSASLYFSEHSLPVSTTTVSDAQSNEKRMGPPKLGPTAMQAATHAWSSQVADNTSRSDLAAPQPVPAALSTVTPRPDSEMRDRERDTFDYVQPRSLVPHKPVSPLGSMDEPIREVLEDMREQRMSLCQSLRQYVFVHRAVVEGALAMIDEHKKRQGESSSGVGAKRHASPTELVKVDKAGSRAQIKKRPSFRLGTDTMMVDS</sequence>
<gene>
    <name evidence="7" type="ORF">RDB_LOCUS143287</name>
</gene>
<dbReference type="EC" id="3.1.3.48" evidence="2"/>
<dbReference type="Gene3D" id="3.90.190.10">
    <property type="entry name" value="Protein tyrosine phosphatase superfamily"/>
    <property type="match status" value="2"/>
</dbReference>
<feature type="region of interest" description="Disordered" evidence="3">
    <location>
        <begin position="645"/>
        <end position="760"/>
    </location>
</feature>
<feature type="compositionally biased region" description="Polar residues" evidence="3">
    <location>
        <begin position="81"/>
        <end position="95"/>
    </location>
</feature>
<feature type="region of interest" description="Disordered" evidence="3">
    <location>
        <begin position="777"/>
        <end position="844"/>
    </location>
</feature>
<feature type="region of interest" description="Disordered" evidence="3">
    <location>
        <begin position="913"/>
        <end position="963"/>
    </location>
</feature>
<comment type="caution">
    <text evidence="7">The sequence shown here is derived from an EMBL/GenBank/DDBJ whole genome shotgun (WGS) entry which is preliminary data.</text>
</comment>
<dbReference type="GO" id="GO:0004725">
    <property type="term" value="F:protein tyrosine phosphatase activity"/>
    <property type="evidence" value="ECO:0007669"/>
    <property type="project" value="UniProtKB-EC"/>
</dbReference>
<feature type="compositionally biased region" description="Basic residues" evidence="3">
    <location>
        <begin position="706"/>
        <end position="722"/>
    </location>
</feature>
<evidence type="ECO:0000256" key="3">
    <source>
        <dbReference type="SAM" id="MobiDB-lite"/>
    </source>
</evidence>
<dbReference type="SMART" id="SM00194">
    <property type="entry name" value="PTPc"/>
    <property type="match status" value="1"/>
</dbReference>
<evidence type="ECO:0000259" key="5">
    <source>
        <dbReference type="PROSITE" id="PS50056"/>
    </source>
</evidence>
<dbReference type="PANTHER" id="PTHR19134:SF561">
    <property type="entry name" value="PROTEIN TYROSINE PHOSPHATASE 36E, ISOFORM A"/>
    <property type="match status" value="1"/>
</dbReference>
<evidence type="ECO:0000256" key="1">
    <source>
        <dbReference type="ARBA" id="ARBA00009649"/>
    </source>
</evidence>
<dbReference type="PROSITE" id="PS50056">
    <property type="entry name" value="TYR_PHOSPHATASE_2"/>
    <property type="match status" value="1"/>
</dbReference>
<feature type="compositionally biased region" description="Low complexity" evidence="3">
    <location>
        <begin position="648"/>
        <end position="659"/>
    </location>
</feature>
<dbReference type="InterPro" id="IPR050348">
    <property type="entry name" value="Protein-Tyr_Phosphatase"/>
</dbReference>
<evidence type="ECO:0000313" key="7">
    <source>
        <dbReference type="EMBL" id="CAE6457885.1"/>
    </source>
</evidence>